<keyword evidence="3" id="KW-1185">Reference proteome</keyword>
<reference evidence="2 3" key="1">
    <citation type="journal article" date="2015" name="Biotechnol. Biofuels">
        <title>Enhanced degradation of softwood versus hardwood by the white-rot fungus Pycnoporus coccineus.</title>
        <authorList>
            <person name="Couturier M."/>
            <person name="Navarro D."/>
            <person name="Chevret D."/>
            <person name="Henrissat B."/>
            <person name="Piumi F."/>
            <person name="Ruiz-Duenas F.J."/>
            <person name="Martinez A.T."/>
            <person name="Grigoriev I.V."/>
            <person name="Riley R."/>
            <person name="Lipzen A."/>
            <person name="Berrin J.G."/>
            <person name="Master E.R."/>
            <person name="Rosso M.N."/>
        </authorList>
    </citation>
    <scope>NUCLEOTIDE SEQUENCE [LARGE SCALE GENOMIC DNA]</scope>
    <source>
        <strain evidence="2 3">BRFM310</strain>
    </source>
</reference>
<evidence type="ECO:0000313" key="3">
    <source>
        <dbReference type="Proteomes" id="UP000193067"/>
    </source>
</evidence>
<keyword evidence="1" id="KW-0732">Signal</keyword>
<dbReference type="Proteomes" id="UP000193067">
    <property type="component" value="Unassembled WGS sequence"/>
</dbReference>
<protein>
    <recommendedName>
        <fullName evidence="4">Lytic polysaccharide monooxygenase</fullName>
    </recommendedName>
</protein>
<gene>
    <name evidence="2" type="ORF">PYCCODRAFT_1422211</name>
</gene>
<evidence type="ECO:0000256" key="1">
    <source>
        <dbReference type="SAM" id="SignalP"/>
    </source>
</evidence>
<evidence type="ECO:0000313" key="2">
    <source>
        <dbReference type="EMBL" id="OSD07522.1"/>
    </source>
</evidence>
<feature type="chain" id="PRO_5010986527" description="Lytic polysaccharide monooxygenase" evidence="1">
    <location>
        <begin position="20"/>
        <end position="140"/>
    </location>
</feature>
<proteinExistence type="predicted"/>
<dbReference type="OrthoDB" id="2339190at2759"/>
<dbReference type="EMBL" id="KZ084088">
    <property type="protein sequence ID" value="OSD07522.1"/>
    <property type="molecule type" value="Genomic_DNA"/>
</dbReference>
<evidence type="ECO:0008006" key="4">
    <source>
        <dbReference type="Google" id="ProtNLM"/>
    </source>
</evidence>
<name>A0A1Y2J5P7_TRAC3</name>
<dbReference type="AlphaFoldDB" id="A0A1Y2J5P7"/>
<sequence>MQFVQIFQLLSFVLAFAVALPTTTYPIHLTGRDAVSPPITKPIAGAVWRVGDVQTITWDVAALDGAQPSDPLGKVFLGTIDADGQEHLMWETPLVSGFPILGGTVSLTVPSVPAGDTYIVCLFGTADDISPPFSIVDTDS</sequence>
<dbReference type="STRING" id="1353009.A0A1Y2J5P7"/>
<feature type="signal peptide" evidence="1">
    <location>
        <begin position="1"/>
        <end position="19"/>
    </location>
</feature>
<accession>A0A1Y2J5P7</accession>
<organism evidence="2 3">
    <name type="scientific">Trametes coccinea (strain BRFM310)</name>
    <name type="common">Pycnoporus coccineus</name>
    <dbReference type="NCBI Taxonomy" id="1353009"/>
    <lineage>
        <taxon>Eukaryota</taxon>
        <taxon>Fungi</taxon>
        <taxon>Dikarya</taxon>
        <taxon>Basidiomycota</taxon>
        <taxon>Agaricomycotina</taxon>
        <taxon>Agaricomycetes</taxon>
        <taxon>Polyporales</taxon>
        <taxon>Polyporaceae</taxon>
        <taxon>Trametes</taxon>
    </lineage>
</organism>